<dbReference type="SUPFAM" id="SSF50974">
    <property type="entry name" value="Nitrous oxide reductase, N-terminal domain"/>
    <property type="match status" value="2"/>
</dbReference>
<feature type="region of interest" description="Disordered" evidence="2">
    <location>
        <begin position="98"/>
        <end position="341"/>
    </location>
</feature>
<dbReference type="InterPro" id="IPR048433">
    <property type="entry name" value="YNCE-like_beta-prop"/>
</dbReference>
<evidence type="ECO:0000313" key="4">
    <source>
        <dbReference type="EMBL" id="BBX70329.1"/>
    </source>
</evidence>
<organism evidence="4 5">
    <name type="scientific">Mycolicibacterium psychrotolerans</name>
    <dbReference type="NCBI Taxonomy" id="216929"/>
    <lineage>
        <taxon>Bacteria</taxon>
        <taxon>Bacillati</taxon>
        <taxon>Actinomycetota</taxon>
        <taxon>Actinomycetes</taxon>
        <taxon>Mycobacteriales</taxon>
        <taxon>Mycobacteriaceae</taxon>
        <taxon>Mycolicibacterium</taxon>
    </lineage>
</organism>
<dbReference type="SUPFAM" id="SSF51004">
    <property type="entry name" value="C-terminal (heme d1) domain of cytochrome cd1-nitrite reductase"/>
    <property type="match status" value="1"/>
</dbReference>
<sequence>MAAAPQDSKQTALTWQLVEAAPGALFYSAAVSDAPTHHPRQQAWLPEGSSEGLAREHPEEPAHHRALAYAVDISRAGLLAAALGIGAAVARAPGVAWAEPTQPDSASSTESASSTSATTETGTPASTSRTDSESDTGSESGTDGPSTAESSADEGPASAAFPDSPELAAGARASTSSDAATAVEDGAGDAQTADPGDATAPAEEESDQQLAAPAGEQQDTAAGHAVEDTTGETPAGTAASLREADEAPEPVDTEQIRPVAPPMRATDTAAPTMSQAEDVVAPQDAGPTGVPARPDGATPDIGTEQLPPTPPDQLGPASTPAPLAPMSITESEPVPAHATPPADVATTLLSTLGLTTLGGTSSPVPVEPPATWALLDWARRQKDQPSGEQISSGAAPASTGQLEDVPEPTGSAIRGGLMLVNPGAVPLAYHVTGGPAHGTVTIEPDGTFVYTPSAAGDSAVTLQDNFTVTVSDATGNSTTVPITLITDPAGTASALSLRANDPGGTDALHVSIAPGDIGSEQGGLLVRNPSYGTTATSTTATSTTVYEPVAPDAANPTTQSENTVVATVGVGRTPTRIAVSPDGTRAYVTNTSSRSVSVIDTATNTVIDTVRVGHRPTAVRVSPDGTRAYVTNTYSRSVSVIDTATNTVIDTVRVGLRPTALAVSPDGTRAYVINSYSRSVSVIDTATNTVTDTVCVGKFPTRVAVSPDGSRAYVTNSHSRSVSVIDTDTDAVIDTVRVGRLPNHVAVSPDGTRAYVTNTYSRSVSVIDTDTNTVIDTVRVGWAPTAVTVSPDGTRAYLSNTYSRSVSVIDTATNTVIDTVRVGWAPTAVAISPDGTRTYVTNSYSGSVSVIDTATNTVIDTVGVGRGPVAVAVTAGGSLPIVTPPSPPVISDPTTGAMTGFLGVFDPDGDPLTFTLAPGGAPNYGTVTIDATGNYTHMPNGAAQIRVGLGVPIQDSFTVNVTQPSAGGNGQVYVVNANSNSVSVIGAEPTPVSRTLAAATAATAAPAALAAEDGFSTQVTIENIQIGPAELVPATIPGLNDTFDVAVSAGGTRAYFTKPGESTVWVVNTADNTVTVDPISVGLYPTAVAASSDGTRVYVTNYGDDTLSVINTEPNTPGYNEVIGDPIPGIGDAAVAVAISPDGTRAYVTHYGDVPLSVVDIDPDSETYGTVTTIEGTTGSFGVAVSPDNNWVYVATNPVLVIDTNADSETYNKVVDTVGIGTGNMGWGAAVTPDSNHVYPDGSRVYVTGFDTVLAIDTDPASATYNQVVGTIFTPMSVSGHGVAFSLPDGSLAYVANSNTNNVSVIDTDPGSPTYNQVIATVDGGGAHVAVTPDGHRIYGAGSQSTVISVVPITS</sequence>
<dbReference type="SMART" id="SM00320">
    <property type="entry name" value="WD40"/>
    <property type="match status" value="7"/>
</dbReference>
<dbReference type="Pfam" id="PF21783">
    <property type="entry name" value="YNCE"/>
    <property type="match status" value="1"/>
</dbReference>
<evidence type="ECO:0000256" key="1">
    <source>
        <dbReference type="ARBA" id="ARBA00022729"/>
    </source>
</evidence>
<gene>
    <name evidence="4" type="ORF">MPSYJ_37900</name>
</gene>
<feature type="domain" description="YNCE-like beta-propeller" evidence="3">
    <location>
        <begin position="668"/>
        <end position="750"/>
    </location>
</feature>
<dbReference type="RefSeq" id="WP_163723623.1">
    <property type="nucleotide sequence ID" value="NZ_AP022574.1"/>
</dbReference>
<name>A0A7I7MG43_9MYCO</name>
<accession>A0A7I7MG43</accession>
<dbReference type="KEGG" id="mpsc:MPSYJ_37900"/>
<dbReference type="InterPro" id="IPR011048">
    <property type="entry name" value="Haem_d1_sf"/>
</dbReference>
<dbReference type="PANTHER" id="PTHR47197:SF3">
    <property type="entry name" value="DIHYDRO-HEME D1 DEHYDROGENASE"/>
    <property type="match status" value="1"/>
</dbReference>
<reference evidence="4 5" key="1">
    <citation type="journal article" date="2019" name="Emerg. Microbes Infect.">
        <title>Comprehensive subspecies identification of 175 nontuberculous mycobacteria species based on 7547 genomic profiles.</title>
        <authorList>
            <person name="Matsumoto Y."/>
            <person name="Kinjo T."/>
            <person name="Motooka D."/>
            <person name="Nabeya D."/>
            <person name="Jung N."/>
            <person name="Uechi K."/>
            <person name="Horii T."/>
            <person name="Iida T."/>
            <person name="Fujita J."/>
            <person name="Nakamura S."/>
        </authorList>
    </citation>
    <scope>NUCLEOTIDE SEQUENCE [LARGE SCALE GENOMIC DNA]</scope>
    <source>
        <strain evidence="4 5">JCM 13323</strain>
    </source>
</reference>
<dbReference type="Gene3D" id="2.130.10.10">
    <property type="entry name" value="YVTN repeat-like/Quinoprotein amine dehydrogenase"/>
    <property type="match status" value="6"/>
</dbReference>
<keyword evidence="5" id="KW-1185">Reference proteome</keyword>
<evidence type="ECO:0000313" key="5">
    <source>
        <dbReference type="Proteomes" id="UP000466514"/>
    </source>
</evidence>
<dbReference type="Pfam" id="PF17963">
    <property type="entry name" value="Big_9"/>
    <property type="match status" value="2"/>
</dbReference>
<dbReference type="SUPFAM" id="SSF50969">
    <property type="entry name" value="YVTN repeat-like/Quinoprotein amine dehydrogenase"/>
    <property type="match status" value="1"/>
</dbReference>
<dbReference type="PANTHER" id="PTHR47197">
    <property type="entry name" value="PROTEIN NIRF"/>
    <property type="match status" value="1"/>
</dbReference>
<dbReference type="InterPro" id="IPR010221">
    <property type="entry name" value="VCBS_dom"/>
</dbReference>
<dbReference type="InterPro" id="IPR011045">
    <property type="entry name" value="N2O_reductase_N"/>
</dbReference>
<feature type="compositionally biased region" description="Polar residues" evidence="2">
    <location>
        <begin position="135"/>
        <end position="150"/>
    </location>
</feature>
<evidence type="ECO:0000256" key="2">
    <source>
        <dbReference type="SAM" id="MobiDB-lite"/>
    </source>
</evidence>
<proteinExistence type="predicted"/>
<feature type="compositionally biased region" description="Low complexity" evidence="2">
    <location>
        <begin position="168"/>
        <end position="182"/>
    </location>
</feature>
<feature type="compositionally biased region" description="Low complexity" evidence="2">
    <location>
        <begin position="105"/>
        <end position="129"/>
    </location>
</feature>
<dbReference type="NCBIfam" id="TIGR01965">
    <property type="entry name" value="VCBS_repeat"/>
    <property type="match status" value="2"/>
</dbReference>
<dbReference type="InterPro" id="IPR011044">
    <property type="entry name" value="Quino_amine_DH_bsu"/>
</dbReference>
<dbReference type="InterPro" id="IPR011964">
    <property type="entry name" value="YVTN_b-propeller_repeat"/>
</dbReference>
<dbReference type="InterPro" id="IPR001680">
    <property type="entry name" value="WD40_rpt"/>
</dbReference>
<dbReference type="Proteomes" id="UP000466514">
    <property type="component" value="Chromosome"/>
</dbReference>
<keyword evidence="1" id="KW-0732">Signal</keyword>
<dbReference type="NCBIfam" id="TIGR02276">
    <property type="entry name" value="beta_rpt_yvtn"/>
    <property type="match status" value="7"/>
</dbReference>
<protein>
    <recommendedName>
        <fullName evidence="3">YNCE-like beta-propeller domain-containing protein</fullName>
    </recommendedName>
</protein>
<evidence type="ECO:0000259" key="3">
    <source>
        <dbReference type="Pfam" id="PF21783"/>
    </source>
</evidence>
<dbReference type="InterPro" id="IPR051200">
    <property type="entry name" value="Host-pathogen_enzymatic-act"/>
</dbReference>
<dbReference type="EMBL" id="AP022574">
    <property type="protein sequence ID" value="BBX70329.1"/>
    <property type="molecule type" value="Genomic_DNA"/>
</dbReference>
<feature type="region of interest" description="Disordered" evidence="2">
    <location>
        <begin position="381"/>
        <end position="410"/>
    </location>
</feature>
<dbReference type="InterPro" id="IPR015943">
    <property type="entry name" value="WD40/YVTN_repeat-like_dom_sf"/>
</dbReference>